<reference key="1">
    <citation type="journal article" date="2007" name="Nature">
        <title>The medaka draft genome and insights into vertebrate genome evolution.</title>
        <authorList>
            <person name="Kasahara M."/>
            <person name="Naruse K."/>
            <person name="Sasaki S."/>
            <person name="Nakatani Y."/>
            <person name="Qu W."/>
            <person name="Ahsan B."/>
            <person name="Yamada T."/>
            <person name="Nagayasu Y."/>
            <person name="Doi K."/>
            <person name="Kasai Y."/>
            <person name="Jindo T."/>
            <person name="Kobayashi D."/>
            <person name="Shimada A."/>
            <person name="Toyoda A."/>
            <person name="Kuroki Y."/>
            <person name="Fujiyama A."/>
            <person name="Sasaki T."/>
            <person name="Shimizu A."/>
            <person name="Asakawa S."/>
            <person name="Shimizu N."/>
            <person name="Hashimoto S."/>
            <person name="Yang J."/>
            <person name="Lee Y."/>
            <person name="Matsushima K."/>
            <person name="Sugano S."/>
            <person name="Sakaizumi M."/>
            <person name="Narita T."/>
            <person name="Ohishi K."/>
            <person name="Haga S."/>
            <person name="Ohta F."/>
            <person name="Nomoto H."/>
            <person name="Nogata K."/>
            <person name="Morishita T."/>
            <person name="Endo T."/>
            <person name="Shin-I T."/>
            <person name="Takeda H."/>
            <person name="Morishita S."/>
            <person name="Kohara Y."/>
        </authorList>
    </citation>
    <scope>NUCLEOTIDE SEQUENCE [LARGE SCALE GENOMIC DNA]</scope>
    <source>
        <strain>Hd-rR</strain>
    </source>
</reference>
<evidence type="ECO:0000256" key="1">
    <source>
        <dbReference type="ARBA" id="ARBA00004401"/>
    </source>
</evidence>
<dbReference type="Gene3D" id="3.10.100.10">
    <property type="entry name" value="Mannose-Binding Protein A, subunit A"/>
    <property type="match status" value="1"/>
</dbReference>
<dbReference type="SUPFAM" id="SSF56436">
    <property type="entry name" value="C-type lectin-like"/>
    <property type="match status" value="1"/>
</dbReference>
<evidence type="ECO:0000313" key="4">
    <source>
        <dbReference type="Ensembl" id="ENSORLP00020005099.1"/>
    </source>
</evidence>
<dbReference type="Ensembl" id="ENSORLT00020006847.1">
    <property type="protein sequence ID" value="ENSORLP00020005099.1"/>
    <property type="gene ID" value="ENSORLG00020005949.1"/>
</dbReference>
<dbReference type="PANTHER" id="PTHR45710:SF28">
    <property type="entry name" value="C-TYPE LECTIN DOMAIN FAMILY 4 MEMBER C ISOFORM 1"/>
    <property type="match status" value="1"/>
</dbReference>
<reference evidence="4" key="3">
    <citation type="submission" date="2025-08" db="UniProtKB">
        <authorList>
            <consortium name="Ensembl"/>
        </authorList>
    </citation>
    <scope>IDENTIFICATION</scope>
    <source>
        <strain evidence="4">HNI</strain>
    </source>
</reference>
<dbReference type="AlphaFoldDB" id="A0A3P9K9J7"/>
<protein>
    <recommendedName>
        <fullName evidence="3">C-type lectin domain-containing protein</fullName>
    </recommendedName>
</protein>
<dbReference type="PROSITE" id="PS50041">
    <property type="entry name" value="C_TYPE_LECTIN_2"/>
    <property type="match status" value="1"/>
</dbReference>
<dbReference type="InterPro" id="IPR001304">
    <property type="entry name" value="C-type_lectin-like"/>
</dbReference>
<sequence>MYLKFCRSYVGDKKDKLGENLPPELSVELEKEKELPGNARLYRAVCAFLLVICLILLAVVVILGMKLCISFKFSVQVCSGGAVCNEGLCMEYIQNTRFQKYNGICHSFKYDFTVLLCVFVCVKHFLSFTALYLLLCAGAACEKCPRGWIAYRNYCYFLSTLRLNWDNSQSNCTKVGGSLAVIESQEVQNFLSKNGKLNYWIGLKQDQSEWKWNDNKMLEKSYWKSNPGNGDCALLYSRDPAEKNWAKISCQAASYYICQIEY</sequence>
<dbReference type="InterPro" id="IPR016187">
    <property type="entry name" value="CTDL_fold"/>
</dbReference>
<keyword evidence="2" id="KW-0472">Membrane</keyword>
<reference evidence="4 5" key="2">
    <citation type="submission" date="2017-04" db="EMBL/GenBank/DDBJ databases">
        <title>CpG methylation of centromeres and impact of large insertions on vertebrate speciation.</title>
        <authorList>
            <person name="Ichikawa K."/>
            <person name="Yoshimura J."/>
            <person name="Morishita S."/>
        </authorList>
    </citation>
    <scope>NUCLEOTIDE SEQUENCE</scope>
    <source>
        <strain evidence="4 5">HNI</strain>
    </source>
</reference>
<keyword evidence="2" id="KW-1133">Transmembrane helix</keyword>
<keyword evidence="2" id="KW-0812">Transmembrane</keyword>
<feature type="transmembrane region" description="Helical" evidence="2">
    <location>
        <begin position="112"/>
        <end position="135"/>
    </location>
</feature>
<organism evidence="4 5">
    <name type="scientific">Oryzias latipes</name>
    <name type="common">Japanese rice fish</name>
    <name type="synonym">Japanese killifish</name>
    <dbReference type="NCBI Taxonomy" id="8090"/>
    <lineage>
        <taxon>Eukaryota</taxon>
        <taxon>Metazoa</taxon>
        <taxon>Chordata</taxon>
        <taxon>Craniata</taxon>
        <taxon>Vertebrata</taxon>
        <taxon>Euteleostomi</taxon>
        <taxon>Actinopterygii</taxon>
        <taxon>Neopterygii</taxon>
        <taxon>Teleostei</taxon>
        <taxon>Neoteleostei</taxon>
        <taxon>Acanthomorphata</taxon>
        <taxon>Ovalentaria</taxon>
        <taxon>Atherinomorphae</taxon>
        <taxon>Beloniformes</taxon>
        <taxon>Adrianichthyidae</taxon>
        <taxon>Oryziinae</taxon>
        <taxon>Oryzias</taxon>
    </lineage>
</organism>
<dbReference type="InterPro" id="IPR016186">
    <property type="entry name" value="C-type_lectin-like/link_sf"/>
</dbReference>
<dbReference type="InterPro" id="IPR050828">
    <property type="entry name" value="C-type_lectin/matrix_domain"/>
</dbReference>
<reference evidence="4" key="4">
    <citation type="submission" date="2025-09" db="UniProtKB">
        <authorList>
            <consortium name="Ensembl"/>
        </authorList>
    </citation>
    <scope>IDENTIFICATION</scope>
    <source>
        <strain evidence="4">HNI</strain>
    </source>
</reference>
<accession>A0A3P9K9J7</accession>
<feature type="transmembrane region" description="Helical" evidence="2">
    <location>
        <begin position="41"/>
        <end position="63"/>
    </location>
</feature>
<feature type="domain" description="C-type lectin" evidence="3">
    <location>
        <begin position="151"/>
        <end position="259"/>
    </location>
</feature>
<proteinExistence type="predicted"/>
<dbReference type="SMART" id="SM00034">
    <property type="entry name" value="CLECT"/>
    <property type="match status" value="1"/>
</dbReference>
<dbReference type="PANTHER" id="PTHR45710">
    <property type="entry name" value="C-TYPE LECTIN DOMAIN-CONTAINING PROTEIN 180"/>
    <property type="match status" value="1"/>
</dbReference>
<dbReference type="GO" id="GO:0005886">
    <property type="term" value="C:plasma membrane"/>
    <property type="evidence" value="ECO:0007669"/>
    <property type="project" value="UniProtKB-SubCell"/>
</dbReference>
<evidence type="ECO:0000313" key="5">
    <source>
        <dbReference type="Proteomes" id="UP000265180"/>
    </source>
</evidence>
<evidence type="ECO:0000259" key="3">
    <source>
        <dbReference type="PROSITE" id="PS50041"/>
    </source>
</evidence>
<comment type="subcellular location">
    <subcellularLocation>
        <location evidence="1">Cell membrane</location>
        <topology evidence="1">Single-pass type II membrane protein</topology>
    </subcellularLocation>
</comment>
<evidence type="ECO:0000256" key="2">
    <source>
        <dbReference type="SAM" id="Phobius"/>
    </source>
</evidence>
<name>A0A3P9K9J7_ORYLA</name>
<dbReference type="Pfam" id="PF00059">
    <property type="entry name" value="Lectin_C"/>
    <property type="match status" value="1"/>
</dbReference>
<dbReference type="Proteomes" id="UP000265180">
    <property type="component" value="Chromosome 16"/>
</dbReference>